<dbReference type="SMART" id="SM00342">
    <property type="entry name" value="HTH_ARAC"/>
    <property type="match status" value="1"/>
</dbReference>
<evidence type="ECO:0000259" key="4">
    <source>
        <dbReference type="PROSITE" id="PS01124"/>
    </source>
</evidence>
<accession>A0A832PP05</accession>
<dbReference type="GO" id="GO:0003700">
    <property type="term" value="F:DNA-binding transcription factor activity"/>
    <property type="evidence" value="ECO:0007669"/>
    <property type="project" value="InterPro"/>
</dbReference>
<protein>
    <submittedName>
        <fullName evidence="5">AraC family transcriptional regulator</fullName>
    </submittedName>
</protein>
<evidence type="ECO:0000313" key="6">
    <source>
        <dbReference type="Proteomes" id="UP000580830"/>
    </source>
</evidence>
<keyword evidence="2" id="KW-0238">DNA-binding</keyword>
<feature type="domain" description="HTH araC/xylS-type" evidence="4">
    <location>
        <begin position="214"/>
        <end position="312"/>
    </location>
</feature>
<dbReference type="InterPro" id="IPR018060">
    <property type="entry name" value="HTH_AraC"/>
</dbReference>
<dbReference type="Pfam" id="PF12625">
    <property type="entry name" value="Arabinose_bd"/>
    <property type="match status" value="1"/>
</dbReference>
<proteinExistence type="predicted"/>
<dbReference type="PANTHER" id="PTHR47894">
    <property type="entry name" value="HTH-TYPE TRANSCRIPTIONAL REGULATOR GADX"/>
    <property type="match status" value="1"/>
</dbReference>
<keyword evidence="1" id="KW-0805">Transcription regulation</keyword>
<keyword evidence="3" id="KW-0804">Transcription</keyword>
<sequence>MELSVLGSPSGESQGGGVLSLRSFVASMEKLAARAATSDAAVWSAGEALDLAYLGVLGCTMSIAPTLGAALRCFANYFGTVQSATAIRIEQDNDRVQLHYRILDENIWPRRADAELTLGIVASTIRRYAPDAGRSVSVQFEGGHAASNRAIEMRLQRPVLQGDDNTIAFPARLLDARLPVPAANASAAASDFREGINLLNRHLGCVRAMQPVSARVQELLLERTGQTAADQDSIARALAMSRRTLRRKLEAEGTSFLELNESCRCSIGRALLLRTELPLVEIAMRLGYSDHTAFSRAFSRWCGVPPGALRKTLAGASATT</sequence>
<dbReference type="PANTHER" id="PTHR47894:SF1">
    <property type="entry name" value="HTH-TYPE TRANSCRIPTIONAL REGULATOR VQSM"/>
    <property type="match status" value="1"/>
</dbReference>
<organism evidence="5 6">
    <name type="scientific">Paracoccus solventivorans</name>
    <dbReference type="NCBI Taxonomy" id="53463"/>
    <lineage>
        <taxon>Bacteria</taxon>
        <taxon>Pseudomonadati</taxon>
        <taxon>Pseudomonadota</taxon>
        <taxon>Alphaproteobacteria</taxon>
        <taxon>Rhodobacterales</taxon>
        <taxon>Paracoccaceae</taxon>
        <taxon>Paracoccus</taxon>
    </lineage>
</organism>
<dbReference type="EMBL" id="DULP01000203">
    <property type="protein sequence ID" value="HHW34974.1"/>
    <property type="molecule type" value="Genomic_DNA"/>
</dbReference>
<evidence type="ECO:0000256" key="1">
    <source>
        <dbReference type="ARBA" id="ARBA00023015"/>
    </source>
</evidence>
<dbReference type="GO" id="GO:0000976">
    <property type="term" value="F:transcription cis-regulatory region binding"/>
    <property type="evidence" value="ECO:0007669"/>
    <property type="project" value="TreeGrafter"/>
</dbReference>
<reference evidence="5 6" key="1">
    <citation type="journal article" date="2020" name="Biotechnol. Biofuels">
        <title>New insights from the biogas microbiome by comprehensive genome-resolved metagenomics of nearly 1600 species originating from multiple anaerobic digesters.</title>
        <authorList>
            <person name="Campanaro S."/>
            <person name="Treu L."/>
            <person name="Rodriguez-R L.M."/>
            <person name="Kovalovszki A."/>
            <person name="Ziels R.M."/>
            <person name="Maus I."/>
            <person name="Zhu X."/>
            <person name="Kougias P.G."/>
            <person name="Basile A."/>
            <person name="Luo G."/>
            <person name="Schluter A."/>
            <person name="Konstantinidis K.T."/>
            <person name="Angelidaki I."/>
        </authorList>
    </citation>
    <scope>NUCLEOTIDE SEQUENCE [LARGE SCALE GENOMIC DNA]</scope>
    <source>
        <strain evidence="5">AS04akNAM_125</strain>
    </source>
</reference>
<dbReference type="Gene3D" id="1.10.10.60">
    <property type="entry name" value="Homeodomain-like"/>
    <property type="match status" value="1"/>
</dbReference>
<evidence type="ECO:0000256" key="2">
    <source>
        <dbReference type="ARBA" id="ARBA00023125"/>
    </source>
</evidence>
<dbReference type="GO" id="GO:0005829">
    <property type="term" value="C:cytosol"/>
    <property type="evidence" value="ECO:0007669"/>
    <property type="project" value="TreeGrafter"/>
</dbReference>
<comment type="caution">
    <text evidence="5">The sequence shown here is derived from an EMBL/GenBank/DDBJ whole genome shotgun (WGS) entry which is preliminary data.</text>
</comment>
<dbReference type="SUPFAM" id="SSF46689">
    <property type="entry name" value="Homeodomain-like"/>
    <property type="match status" value="1"/>
</dbReference>
<evidence type="ECO:0000313" key="5">
    <source>
        <dbReference type="EMBL" id="HHW34974.1"/>
    </source>
</evidence>
<gene>
    <name evidence="5" type="ORF">GXX24_12670</name>
</gene>
<dbReference type="PROSITE" id="PS01124">
    <property type="entry name" value="HTH_ARAC_FAMILY_2"/>
    <property type="match status" value="1"/>
</dbReference>
<evidence type="ECO:0000256" key="3">
    <source>
        <dbReference type="ARBA" id="ARBA00023163"/>
    </source>
</evidence>
<name>A0A832PP05_9RHOB</name>
<dbReference type="Proteomes" id="UP000580830">
    <property type="component" value="Unassembled WGS sequence"/>
</dbReference>
<dbReference type="InterPro" id="IPR009057">
    <property type="entry name" value="Homeodomain-like_sf"/>
</dbReference>
<dbReference type="AlphaFoldDB" id="A0A832PP05"/>
<dbReference type="Pfam" id="PF12833">
    <property type="entry name" value="HTH_18"/>
    <property type="match status" value="1"/>
</dbReference>
<dbReference type="InterPro" id="IPR032687">
    <property type="entry name" value="AraC-type_N"/>
</dbReference>